<keyword evidence="5" id="KW-1185">Reference proteome</keyword>
<feature type="compositionally biased region" description="Polar residues" evidence="2">
    <location>
        <begin position="145"/>
        <end position="164"/>
    </location>
</feature>
<sequence length="875" mass="92438">MTEPEPEAALQATANLSPVSPSPLHTAAPRVVPALQDTVDTIDAMVAAVASSNGIVEGAILGPAMMGDAASAHGNDDVVDDDSFDGAYDDEDTTYAPTEPAPELQLDPPDSNDDYAKTFDSPIDPEERGEQGFQQQQLVSSSSSMPPKSNDVSLPSDHLNTNRASDAAPEHVAHDASTAQPVAPAAAPSGALPEPTGPTMEPSQPSAGPQQQAGSSPEPVAYQDSTYAESQDSSVDIQKLVADLTAQPTEPSPDPEQSSSSATAKAEQPVDAASLTSPTFLPLSSSLPPRPPLPQPGSQSYISQQHAAGSNPSPAVSGAGAVLPASGPASRFVAGVAPGTSTEAVSSLPHPPAAGLNGIPAAAAPLNAPPQTPQAAPGYSQDGKPDANYQRQWDQFMTDERQYMSDAKWDRFPDGSRLFIGNLSSDKVSKRDVFDVFHKYGRLAQISLKSAYGFVQFHAVDEAHQAMENLQGIEIKGRRVHLEVSRVQDKSKKERGRSSERARGRDGGSRRNEKHQGRDDYRPGRNHSPRRNDPHARETGSGRSRGHDSGRGGRGRSRSPEYGRKDRDSYRRRSPSPYGRPRHEPELDLPRRYGADVPDVQIILQPEVNRDFVTWVEGAFKAKGLKTEIMYLHPRFPKDQVIQRQAAEGVYGVIDLDLRAQSVGRVPVQAFDRSGGGTNVRFDQYVDLDPGTAAEVIVRTKTTAAANYGQGYAAAAGGYPNPYAGQHQQPPPHGASYPGSYPPPQQQQQQQAPPAAADIASLMGQVDNATLQRLLSSMQGPAQPQGGMPAAPGGYGVNPPAPAAANPQVDIQAILGSLGGTAPTQQHAHHQAHYGSAYGAQPPAALNGGVSAAPAGADAAAQVQNIMAQLARYRQ</sequence>
<dbReference type="OrthoDB" id="10044938at2759"/>
<feature type="compositionally biased region" description="Low complexity" evidence="2">
    <location>
        <begin position="779"/>
        <end position="792"/>
    </location>
</feature>
<feature type="compositionally biased region" description="Basic and acidic residues" evidence="2">
    <location>
        <begin position="558"/>
        <end position="571"/>
    </location>
</feature>
<dbReference type="InterPro" id="IPR052600">
    <property type="entry name" value="Nuc_rcpt_coact/corep"/>
</dbReference>
<feature type="region of interest" description="Disordered" evidence="2">
    <location>
        <begin position="483"/>
        <end position="592"/>
    </location>
</feature>
<evidence type="ECO:0000256" key="1">
    <source>
        <dbReference type="PROSITE-ProRule" id="PRU00176"/>
    </source>
</evidence>
<dbReference type="InterPro" id="IPR012677">
    <property type="entry name" value="Nucleotide-bd_a/b_plait_sf"/>
</dbReference>
<dbReference type="InterPro" id="IPR000504">
    <property type="entry name" value="RRM_dom"/>
</dbReference>
<feature type="compositionally biased region" description="Low complexity" evidence="2">
    <location>
        <begin position="176"/>
        <end position="194"/>
    </location>
</feature>
<dbReference type="SMART" id="SM00360">
    <property type="entry name" value="RRM"/>
    <property type="match status" value="1"/>
</dbReference>
<protein>
    <recommendedName>
        <fullName evidence="3">RRM domain-containing protein</fullName>
    </recommendedName>
</protein>
<feature type="compositionally biased region" description="Low complexity" evidence="2">
    <location>
        <begin position="353"/>
        <end position="366"/>
    </location>
</feature>
<dbReference type="PROSITE" id="PS50102">
    <property type="entry name" value="RRM"/>
    <property type="match status" value="1"/>
</dbReference>
<dbReference type="PANTHER" id="PTHR23295">
    <property type="entry name" value="NUCLEAR RECEPTOR COACTIVATOR 5-RELATED"/>
    <property type="match status" value="1"/>
</dbReference>
<keyword evidence="1" id="KW-0694">RNA-binding</keyword>
<reference evidence="4 5" key="1">
    <citation type="journal article" date="2020" name="Genome Biol. Evol.">
        <title>A new high-quality draft genome assembly of the Chinese cordyceps Ophiocordyceps sinensis.</title>
        <authorList>
            <person name="Shu R."/>
            <person name="Zhang J."/>
            <person name="Meng Q."/>
            <person name="Zhang H."/>
            <person name="Zhou G."/>
            <person name="Li M."/>
            <person name="Wu P."/>
            <person name="Zhao Y."/>
            <person name="Chen C."/>
            <person name="Qin Q."/>
        </authorList>
    </citation>
    <scope>NUCLEOTIDE SEQUENCE [LARGE SCALE GENOMIC DNA]</scope>
    <source>
        <strain evidence="4 5">IOZ07</strain>
    </source>
</reference>
<feature type="region of interest" description="Disordered" evidence="2">
    <location>
        <begin position="72"/>
        <end position="385"/>
    </location>
</feature>
<accession>A0A8H4PWV8</accession>
<evidence type="ECO:0000256" key="2">
    <source>
        <dbReference type="SAM" id="MobiDB-lite"/>
    </source>
</evidence>
<evidence type="ECO:0000313" key="5">
    <source>
        <dbReference type="Proteomes" id="UP000557566"/>
    </source>
</evidence>
<evidence type="ECO:0000313" key="4">
    <source>
        <dbReference type="EMBL" id="KAF4511992.1"/>
    </source>
</evidence>
<feature type="compositionally biased region" description="Basic and acidic residues" evidence="2">
    <location>
        <begin position="483"/>
        <end position="523"/>
    </location>
</feature>
<feature type="compositionally biased region" description="Polar residues" evidence="2">
    <location>
        <begin position="301"/>
        <end position="314"/>
    </location>
</feature>
<feature type="compositionally biased region" description="Basic and acidic residues" evidence="2">
    <location>
        <begin position="530"/>
        <end position="551"/>
    </location>
</feature>
<comment type="caution">
    <text evidence="4">The sequence shown here is derived from an EMBL/GenBank/DDBJ whole genome shotgun (WGS) entry which is preliminary data.</text>
</comment>
<feature type="compositionally biased region" description="Acidic residues" evidence="2">
    <location>
        <begin position="77"/>
        <end position="93"/>
    </location>
</feature>
<dbReference type="GO" id="GO:0003723">
    <property type="term" value="F:RNA binding"/>
    <property type="evidence" value="ECO:0007669"/>
    <property type="project" value="UniProtKB-UniRule"/>
</dbReference>
<dbReference type="AlphaFoldDB" id="A0A8H4PWV8"/>
<feature type="domain" description="RRM" evidence="3">
    <location>
        <begin position="416"/>
        <end position="487"/>
    </location>
</feature>
<feature type="compositionally biased region" description="Basic and acidic residues" evidence="2">
    <location>
        <begin position="581"/>
        <end position="592"/>
    </location>
</feature>
<feature type="compositionally biased region" description="Low complexity" evidence="2">
    <location>
        <begin position="274"/>
        <end position="287"/>
    </location>
</feature>
<name>A0A8H4PWV8_9HYPO</name>
<proteinExistence type="predicted"/>
<organism evidence="4 5">
    <name type="scientific">Ophiocordyceps sinensis</name>
    <dbReference type="NCBI Taxonomy" id="72228"/>
    <lineage>
        <taxon>Eukaryota</taxon>
        <taxon>Fungi</taxon>
        <taxon>Dikarya</taxon>
        <taxon>Ascomycota</taxon>
        <taxon>Pezizomycotina</taxon>
        <taxon>Sordariomycetes</taxon>
        <taxon>Hypocreomycetidae</taxon>
        <taxon>Hypocreales</taxon>
        <taxon>Ophiocordycipitaceae</taxon>
        <taxon>Ophiocordyceps</taxon>
    </lineage>
</organism>
<feature type="region of interest" description="Disordered" evidence="2">
    <location>
        <begin position="1"/>
        <end position="26"/>
    </location>
</feature>
<dbReference type="Gene3D" id="3.30.70.330">
    <property type="match status" value="1"/>
</dbReference>
<dbReference type="InterPro" id="IPR035979">
    <property type="entry name" value="RBD_domain_sf"/>
</dbReference>
<dbReference type="SUPFAM" id="SSF54928">
    <property type="entry name" value="RNA-binding domain, RBD"/>
    <property type="match status" value="1"/>
</dbReference>
<feature type="compositionally biased region" description="Low complexity" evidence="2">
    <location>
        <begin position="202"/>
        <end position="217"/>
    </location>
</feature>
<feature type="region of interest" description="Disordered" evidence="2">
    <location>
        <begin position="779"/>
        <end position="804"/>
    </location>
</feature>
<feature type="compositionally biased region" description="Polar residues" evidence="2">
    <location>
        <begin position="223"/>
        <end position="236"/>
    </location>
</feature>
<dbReference type="Proteomes" id="UP000557566">
    <property type="component" value="Unassembled WGS sequence"/>
</dbReference>
<dbReference type="EMBL" id="JAAVMX010000002">
    <property type="protein sequence ID" value="KAF4511992.1"/>
    <property type="molecule type" value="Genomic_DNA"/>
</dbReference>
<feature type="compositionally biased region" description="Low complexity" evidence="2">
    <location>
        <begin position="746"/>
        <end position="756"/>
    </location>
</feature>
<evidence type="ECO:0000259" key="3">
    <source>
        <dbReference type="PROSITE" id="PS50102"/>
    </source>
</evidence>
<feature type="region of interest" description="Disordered" evidence="2">
    <location>
        <begin position="720"/>
        <end position="756"/>
    </location>
</feature>
<dbReference type="Pfam" id="PF00076">
    <property type="entry name" value="RRM_1"/>
    <property type="match status" value="1"/>
</dbReference>
<feature type="compositionally biased region" description="Low complexity" evidence="2">
    <location>
        <begin position="131"/>
        <end position="144"/>
    </location>
</feature>
<dbReference type="PANTHER" id="PTHR23295:SF6">
    <property type="entry name" value="NEOSIN, ISOFORM A"/>
    <property type="match status" value="1"/>
</dbReference>
<gene>
    <name evidence="4" type="ORF">G6O67_001183</name>
</gene>